<dbReference type="RefSeq" id="WP_045030803.1">
    <property type="nucleotide sequence ID" value="NZ_JRHC01000003.1"/>
</dbReference>
<dbReference type="Proteomes" id="UP000032544">
    <property type="component" value="Unassembled WGS sequence"/>
</dbReference>
<name>A0A0D8JCD3_9BACT</name>
<evidence type="ECO:0008006" key="8">
    <source>
        <dbReference type="Google" id="ProtNLM"/>
    </source>
</evidence>
<sequence length="218" mass="24792">MIAALIFDMDGVIFNSEDIIAKAGVEFFKKRNIVVDKKEFTPFIGTGEFNYLNGVAENYNFKIATKDKLELYKIYKKIAKEELSIYKGIIEIINKSKKQNVKIALATSADMSKVEINFGIVNYDYKIFDIITTGTEIKNKKPHPEIFQITCSNLNIKPENSIVIEDSPMGICAAKKAGCKCFAITNTFDTHYLTDADAIYSNYDLLMKEIFKQTKNER</sequence>
<dbReference type="EMBL" id="JRHC01000003">
    <property type="protein sequence ID" value="KJF43458.1"/>
    <property type="molecule type" value="Genomic_DNA"/>
</dbReference>
<reference evidence="6 7" key="1">
    <citation type="submission" date="2014-09" db="EMBL/GenBank/DDBJ databases">
        <title>Draft Genome Sequence of Draconibacterium sp. JN14CK-3.</title>
        <authorList>
            <person name="Dong C."/>
            <person name="Lai Q."/>
            <person name="Shao Z."/>
        </authorList>
    </citation>
    <scope>NUCLEOTIDE SEQUENCE [LARGE SCALE GENOMIC DNA]</scope>
    <source>
        <strain evidence="6 7">JN14CK-3</strain>
    </source>
</reference>
<dbReference type="InterPro" id="IPR023214">
    <property type="entry name" value="HAD_sf"/>
</dbReference>
<protein>
    <recommendedName>
        <fullName evidence="8">ABC transporter ATP-binding protein</fullName>
    </recommendedName>
</protein>
<evidence type="ECO:0000313" key="6">
    <source>
        <dbReference type="EMBL" id="KJF43458.1"/>
    </source>
</evidence>
<keyword evidence="3" id="KW-0479">Metal-binding</keyword>
<evidence type="ECO:0000256" key="4">
    <source>
        <dbReference type="ARBA" id="ARBA00022842"/>
    </source>
</evidence>
<proteinExistence type="inferred from homology"/>
<evidence type="ECO:0000256" key="3">
    <source>
        <dbReference type="ARBA" id="ARBA00022723"/>
    </source>
</evidence>
<keyword evidence="7" id="KW-1185">Reference proteome</keyword>
<evidence type="ECO:0000256" key="2">
    <source>
        <dbReference type="ARBA" id="ARBA00006171"/>
    </source>
</evidence>
<dbReference type="Gene3D" id="1.10.150.240">
    <property type="entry name" value="Putative phosphatase, domain 2"/>
    <property type="match status" value="1"/>
</dbReference>
<dbReference type="PANTHER" id="PTHR46193">
    <property type="entry name" value="6-PHOSPHOGLUCONATE PHOSPHATASE"/>
    <property type="match status" value="1"/>
</dbReference>
<dbReference type="CDD" id="cd07505">
    <property type="entry name" value="HAD_BPGM-like"/>
    <property type="match status" value="1"/>
</dbReference>
<dbReference type="Gene3D" id="3.40.50.1000">
    <property type="entry name" value="HAD superfamily/HAD-like"/>
    <property type="match status" value="1"/>
</dbReference>
<organism evidence="6 7">
    <name type="scientific">Draconibacterium sediminis</name>
    <dbReference type="NCBI Taxonomy" id="1544798"/>
    <lineage>
        <taxon>Bacteria</taxon>
        <taxon>Pseudomonadati</taxon>
        <taxon>Bacteroidota</taxon>
        <taxon>Bacteroidia</taxon>
        <taxon>Marinilabiliales</taxon>
        <taxon>Prolixibacteraceae</taxon>
        <taxon>Draconibacterium</taxon>
    </lineage>
</organism>
<dbReference type="GO" id="GO:0003824">
    <property type="term" value="F:catalytic activity"/>
    <property type="evidence" value="ECO:0007669"/>
    <property type="project" value="UniProtKB-ARBA"/>
</dbReference>
<dbReference type="PANTHER" id="PTHR46193:SF18">
    <property type="entry name" value="HEXITOL PHOSPHATASE B"/>
    <property type="match status" value="1"/>
</dbReference>
<comment type="cofactor">
    <cofactor evidence="1">
        <name>Mg(2+)</name>
        <dbReference type="ChEBI" id="CHEBI:18420"/>
    </cofactor>
</comment>
<dbReference type="InterPro" id="IPR006439">
    <property type="entry name" value="HAD-SF_hydro_IA"/>
</dbReference>
<evidence type="ECO:0000256" key="5">
    <source>
        <dbReference type="ARBA" id="ARBA00023277"/>
    </source>
</evidence>
<accession>A0A0D8JCD3</accession>
<dbReference type="SUPFAM" id="SSF56784">
    <property type="entry name" value="HAD-like"/>
    <property type="match status" value="1"/>
</dbReference>
<dbReference type="SFLD" id="SFLDS00003">
    <property type="entry name" value="Haloacid_Dehalogenase"/>
    <property type="match status" value="1"/>
</dbReference>
<dbReference type="GO" id="GO:0046872">
    <property type="term" value="F:metal ion binding"/>
    <property type="evidence" value="ECO:0007669"/>
    <property type="project" value="UniProtKB-KW"/>
</dbReference>
<comment type="similarity">
    <text evidence="2">Belongs to the HAD-like hydrolase superfamily. CbbY/CbbZ/Gph/YieH family.</text>
</comment>
<comment type="caution">
    <text evidence="6">The sequence shown here is derived from an EMBL/GenBank/DDBJ whole genome shotgun (WGS) entry which is preliminary data.</text>
</comment>
<dbReference type="STRING" id="1544798.LH29_14635"/>
<evidence type="ECO:0000313" key="7">
    <source>
        <dbReference type="Proteomes" id="UP000032544"/>
    </source>
</evidence>
<evidence type="ECO:0000256" key="1">
    <source>
        <dbReference type="ARBA" id="ARBA00001946"/>
    </source>
</evidence>
<keyword evidence="5" id="KW-0119">Carbohydrate metabolism</keyword>
<dbReference type="SFLD" id="SFLDG01129">
    <property type="entry name" value="C1.5:_HAD__Beta-PGM__Phosphata"/>
    <property type="match status" value="1"/>
</dbReference>
<dbReference type="AlphaFoldDB" id="A0A0D8JCD3"/>
<dbReference type="InterPro" id="IPR036412">
    <property type="entry name" value="HAD-like_sf"/>
</dbReference>
<dbReference type="InterPro" id="IPR023198">
    <property type="entry name" value="PGP-like_dom2"/>
</dbReference>
<dbReference type="OrthoDB" id="9797743at2"/>
<dbReference type="InterPro" id="IPR041492">
    <property type="entry name" value="HAD_2"/>
</dbReference>
<gene>
    <name evidence="6" type="ORF">LH29_14635</name>
</gene>
<dbReference type="Pfam" id="PF13419">
    <property type="entry name" value="HAD_2"/>
    <property type="match status" value="1"/>
</dbReference>
<dbReference type="NCBIfam" id="TIGR01509">
    <property type="entry name" value="HAD-SF-IA-v3"/>
    <property type="match status" value="1"/>
</dbReference>
<dbReference type="InterPro" id="IPR051600">
    <property type="entry name" value="Beta-PGM-like"/>
</dbReference>
<keyword evidence="4" id="KW-0460">Magnesium</keyword>